<evidence type="ECO:0000313" key="2">
    <source>
        <dbReference type="EMBL" id="CAF9904278.1"/>
    </source>
</evidence>
<dbReference type="Proteomes" id="UP000664521">
    <property type="component" value="Unassembled WGS sequence"/>
</dbReference>
<dbReference type="AlphaFoldDB" id="A0A8H3EFJ0"/>
<keyword evidence="3" id="KW-1185">Reference proteome</keyword>
<gene>
    <name evidence="2" type="ORF">HETSPECPRED_003499</name>
</gene>
<protein>
    <submittedName>
        <fullName evidence="2">Uncharacterized protein</fullName>
    </submittedName>
</protein>
<accession>A0A8H3EFJ0</accession>
<dbReference type="EMBL" id="CAJPDS010000002">
    <property type="protein sequence ID" value="CAF9904278.1"/>
    <property type="molecule type" value="Genomic_DNA"/>
</dbReference>
<sequence length="860" mass="94395">MQPQGQIKLAVKRFRASPTLDQWLSHSVLVPMASGPEDSLVDDTSSSLGDSTYDFLDDKSGFTTDDEDTSNLTRSISSSIAHDAGLPAVHESQDTAHTARPLHDTASTDDAATEDHGNMGVDEHSDIKLDEPVRISANAARAVEGSHTLRIFDELEVKEMKSIVGTQAPLLQLKATVRQTMAGHTLSLGRPFRLLYVGDISAKDTVVQKIGSALTASARSSMSGSEKPVSPRFNVVPISSFGETRSPEVLLVDSLGIEIKVDHCESATFAKKEDSNDLISLRLSNHTLLTSIWSSAESKFTVLAESPGWELPQLAVFYLSDIESMEAKQTRRFARAFMSRHKISCLVITQSQLWGRSIEAMTLDYLTPHLCLETSGLESLRPRIIKRLPIDLPTFLNLDAVQVNRNLACLIDASSVADMKIEDLSIQKASIPGRELIADETGRCSTKGVRTKSSVWFDLVLAKVQSIFKSPISALFLLALVFSCLGVVPYLAYSGSTIGNAPVFQPVRVSSLEHSNAVIGSSAVRVEAAVTSHHTSTAPPRTTSPNFEAAKHANTDLASFLLDSHALTPNNSAKFKVHVVGDRHVVLRPPHWFMRYRKAPKLVFKITRKNKTVEHELSMLFDGVYALKVSREDAYGLLDVSVRTISKPKINETFQIDFGNSWLRIAGWKSVAQTVTDSIRGEIQLVQTSLSVLRMHTNTGVQRYARDAIEKVHGIRRDIETVKWTTLNRTASTAGLVLAQTRNLPRTVSSKLNANGMILKKQLSLQSRRVRSDLYQHAGNKSAALRHAVDHFSQAFTGASVKAMGQRVNQLRQDHLRSAQKRALKAWWKLAGVPKQALGGGTVTGVQRKKVQRSKKAGGK</sequence>
<feature type="compositionally biased region" description="Basic and acidic residues" evidence="1">
    <location>
        <begin position="113"/>
        <end position="127"/>
    </location>
</feature>
<proteinExistence type="predicted"/>
<comment type="caution">
    <text evidence="2">The sequence shown here is derived from an EMBL/GenBank/DDBJ whole genome shotgun (WGS) entry which is preliminary data.</text>
</comment>
<feature type="region of interest" description="Disordered" evidence="1">
    <location>
        <begin position="91"/>
        <end position="127"/>
    </location>
</feature>
<name>A0A8H3EFJ0_9LECA</name>
<evidence type="ECO:0000256" key="1">
    <source>
        <dbReference type="SAM" id="MobiDB-lite"/>
    </source>
</evidence>
<organism evidence="2 3">
    <name type="scientific">Heterodermia speciosa</name>
    <dbReference type="NCBI Taxonomy" id="116794"/>
    <lineage>
        <taxon>Eukaryota</taxon>
        <taxon>Fungi</taxon>
        <taxon>Dikarya</taxon>
        <taxon>Ascomycota</taxon>
        <taxon>Pezizomycotina</taxon>
        <taxon>Lecanoromycetes</taxon>
        <taxon>OSLEUM clade</taxon>
        <taxon>Lecanoromycetidae</taxon>
        <taxon>Caliciales</taxon>
        <taxon>Physciaceae</taxon>
        <taxon>Heterodermia</taxon>
    </lineage>
</organism>
<reference evidence="2" key="1">
    <citation type="submission" date="2021-03" db="EMBL/GenBank/DDBJ databases">
        <authorList>
            <person name="Tagirdzhanova G."/>
        </authorList>
    </citation>
    <scope>NUCLEOTIDE SEQUENCE</scope>
</reference>
<evidence type="ECO:0000313" key="3">
    <source>
        <dbReference type="Proteomes" id="UP000664521"/>
    </source>
</evidence>
<dbReference type="OrthoDB" id="439943at2759"/>